<reference evidence="1" key="1">
    <citation type="submission" date="2024-02" db="EMBL/GenBank/DDBJ databases">
        <title>Metagenome Assembled Genome of Zalaria obscura JY119.</title>
        <authorList>
            <person name="Vighnesh L."/>
            <person name="Jagadeeshwari U."/>
            <person name="Venkata Ramana C."/>
            <person name="Sasikala C."/>
        </authorList>
    </citation>
    <scope>NUCLEOTIDE SEQUENCE</scope>
    <source>
        <strain evidence="1">JY119</strain>
    </source>
</reference>
<dbReference type="EMBL" id="JAMKPW020000003">
    <property type="protein sequence ID" value="KAK8219895.1"/>
    <property type="molecule type" value="Genomic_DNA"/>
</dbReference>
<evidence type="ECO:0000313" key="2">
    <source>
        <dbReference type="Proteomes" id="UP001320706"/>
    </source>
</evidence>
<comment type="caution">
    <text evidence="1">The sequence shown here is derived from an EMBL/GenBank/DDBJ whole genome shotgun (WGS) entry which is preliminary data.</text>
</comment>
<dbReference type="Proteomes" id="UP001320706">
    <property type="component" value="Unassembled WGS sequence"/>
</dbReference>
<name>A0ACC3SQ58_9PEZI</name>
<gene>
    <name evidence="1" type="ORF">M8818_000869</name>
</gene>
<accession>A0ACC3SQ58</accession>
<evidence type="ECO:0000313" key="1">
    <source>
        <dbReference type="EMBL" id="KAK8219895.1"/>
    </source>
</evidence>
<proteinExistence type="predicted"/>
<keyword evidence="2" id="KW-1185">Reference proteome</keyword>
<organism evidence="1 2">
    <name type="scientific">Zalaria obscura</name>
    <dbReference type="NCBI Taxonomy" id="2024903"/>
    <lineage>
        <taxon>Eukaryota</taxon>
        <taxon>Fungi</taxon>
        <taxon>Dikarya</taxon>
        <taxon>Ascomycota</taxon>
        <taxon>Pezizomycotina</taxon>
        <taxon>Dothideomycetes</taxon>
        <taxon>Dothideomycetidae</taxon>
        <taxon>Dothideales</taxon>
        <taxon>Zalariaceae</taxon>
        <taxon>Zalaria</taxon>
    </lineage>
</organism>
<protein>
    <submittedName>
        <fullName evidence="1">Uncharacterized protein</fullName>
    </submittedName>
</protein>
<sequence>MPPLSRSTGKLLRTVGNKPYASDADHDDDASSGLSEPPDEAEDLFREPDSSDDEVESLPKYQPRVGTTAVRAPPRRKQNGLPNIHTVADRGAQSKDSGKRLRDTQASSGQSGKDQEDREPEWVALSSQSSNKRAKTGYGKTKPNTFKKPASAPTKRERPVPSFKAPRGISDFRITADSSSQVEPSSQQTTFELPRGYDIDAEALDLDSPESETRGGALEPLRAGSSSPLSSAASEVDQEDIEIVNLASSQHPPSGPTSPCPLCGQQVEDSFRETWEYEVAKGKRMTYKLQARFCKAHKARSAKLVWDARGYPIIRWDALLERLKQHNEHIQAVLDGQKQSHYRDKLEECVRSGTSKTTMKTLSTGAGTGGKAGYYGSKGEKLMSDYILQTFSAKLRRLAGADKLVAATGTSGGVSGYVQAVLVPELAVALIMEDADVDVEKARAILAESTEVGDLLNEEDEESIPCALRERRSSVEEFGEV</sequence>